<comment type="similarity">
    <text evidence="4">In the N-terminal section; belongs to the SAICAR synthetase family.</text>
</comment>
<dbReference type="CDD" id="cd01416">
    <property type="entry name" value="SAICAR_synt_Ade5"/>
    <property type="match status" value="1"/>
</dbReference>
<dbReference type="Pfam" id="PF01259">
    <property type="entry name" value="SAICAR_synt"/>
    <property type="match status" value="1"/>
</dbReference>
<dbReference type="InterPro" id="IPR018236">
    <property type="entry name" value="SAICAR_synthetase_CS"/>
</dbReference>
<dbReference type="GO" id="GO:0016831">
    <property type="term" value="F:carboxy-lyase activity"/>
    <property type="evidence" value="ECO:0007669"/>
    <property type="project" value="UniProtKB-KW"/>
</dbReference>
<dbReference type="HAMAP" id="MF_00137">
    <property type="entry name" value="SAICAR_synth"/>
    <property type="match status" value="1"/>
</dbReference>
<comment type="caution">
    <text evidence="13">The sequence shown here is derived from an EMBL/GenBank/DDBJ whole genome shotgun (WGS) entry which is preliminary data.</text>
</comment>
<evidence type="ECO:0000256" key="10">
    <source>
        <dbReference type="ARBA" id="ARBA00023239"/>
    </source>
</evidence>
<evidence type="ECO:0000256" key="6">
    <source>
        <dbReference type="ARBA" id="ARBA00022741"/>
    </source>
</evidence>
<keyword evidence="8" id="KW-0210">Decarboxylase</keyword>
<keyword evidence="10" id="KW-0456">Lyase</keyword>
<evidence type="ECO:0000313" key="13">
    <source>
        <dbReference type="EMBL" id="KAK9869108.1"/>
    </source>
</evidence>
<dbReference type="PROSITE" id="PS01057">
    <property type="entry name" value="SAICAR_SYNTHETASE_1"/>
    <property type="match status" value="1"/>
</dbReference>
<reference evidence="13 14" key="1">
    <citation type="submission" date="2023-03" db="EMBL/GenBank/DDBJ databases">
        <title>Genome insight into feeding habits of ladybird beetles.</title>
        <authorList>
            <person name="Li H.-S."/>
            <person name="Huang Y.-H."/>
            <person name="Pang H."/>
        </authorList>
    </citation>
    <scope>NUCLEOTIDE SEQUENCE [LARGE SCALE GENOMIC DNA]</scope>
    <source>
        <strain evidence="13">SYSU_2023b</strain>
        <tissue evidence="13">Whole body</tissue>
    </source>
</reference>
<evidence type="ECO:0000256" key="11">
    <source>
        <dbReference type="ARBA" id="ARBA00023268"/>
    </source>
</evidence>
<comment type="pathway">
    <text evidence="2">Purine metabolism; IMP biosynthesis via de novo pathway; 5-amino-1-(5-phospho-D-ribosyl)imidazole-4-carboxylate from 5-amino-1-(5-phospho-D-ribosyl)imidazole (carboxylase route): step 1/1.</text>
</comment>
<keyword evidence="14" id="KW-1185">Reference proteome</keyword>
<evidence type="ECO:0000256" key="1">
    <source>
        <dbReference type="ARBA" id="ARBA00004672"/>
    </source>
</evidence>
<accession>A0AAW1TIL1</accession>
<dbReference type="GO" id="GO:0006189">
    <property type="term" value="P:'de novo' IMP biosynthetic process"/>
    <property type="evidence" value="ECO:0007669"/>
    <property type="project" value="TreeGrafter"/>
</dbReference>
<evidence type="ECO:0000256" key="8">
    <source>
        <dbReference type="ARBA" id="ARBA00022793"/>
    </source>
</evidence>
<dbReference type="PANTHER" id="PTHR43599:SF3">
    <property type="entry name" value="SI:DKEY-6E2.2"/>
    <property type="match status" value="1"/>
</dbReference>
<feature type="domain" description="SAICAR synthetase/ADE2 N-terminal" evidence="12">
    <location>
        <begin position="15"/>
        <end position="237"/>
    </location>
</feature>
<dbReference type="EMBL" id="JARQZJ010000001">
    <property type="protein sequence ID" value="KAK9869108.1"/>
    <property type="molecule type" value="Genomic_DNA"/>
</dbReference>
<dbReference type="Proteomes" id="UP001431783">
    <property type="component" value="Unassembled WGS sequence"/>
</dbReference>
<dbReference type="AlphaFoldDB" id="A0AAW1TIL1"/>
<name>A0AAW1TIL1_9CUCU</name>
<keyword evidence="9" id="KW-0067">ATP-binding</keyword>
<evidence type="ECO:0000256" key="4">
    <source>
        <dbReference type="ARBA" id="ARBA00011020"/>
    </source>
</evidence>
<dbReference type="GO" id="GO:0005829">
    <property type="term" value="C:cytosol"/>
    <property type="evidence" value="ECO:0007669"/>
    <property type="project" value="TreeGrafter"/>
</dbReference>
<dbReference type="FunFam" id="3.30.470.20:FF:000020">
    <property type="entry name" value="Probable multifunctional protein ADE2"/>
    <property type="match status" value="1"/>
</dbReference>
<dbReference type="Gene3D" id="3.30.470.20">
    <property type="entry name" value="ATP-grasp fold, B domain"/>
    <property type="match status" value="1"/>
</dbReference>
<sequence>MESKEVGGYKLGKLIIEGKTKQVYDVSSNPDECVLLSKDRITAGDGVKAHDLAGKAAISTKTTSKVFELLNEVGIKTAFVKQISEKALLSKKCDMIPIEWVTRRLATGSFLKRLPGVPEGYRFYPPKHETFYKDDANHDPQWSVEQIISAKFEYNDVLIGPTEVDIMTRTSILVFEVLEKFWASNNCVLVDMKIEFGVDKNGNILVADVIDSDSWRLWPAGDKRLMVDKQVYRNLTTVTNSDTLIL</sequence>
<evidence type="ECO:0000259" key="12">
    <source>
        <dbReference type="Pfam" id="PF01259"/>
    </source>
</evidence>
<protein>
    <recommendedName>
        <fullName evidence="12">SAICAR synthetase/ADE2 N-terminal domain-containing protein</fullName>
    </recommendedName>
</protein>
<comment type="pathway">
    <text evidence="1">Purine metabolism; IMP biosynthesis via de novo pathway; 5-amino-1-(5-phospho-D-ribosyl)imidazole-4-carboxamide from 5-amino-1-(5-phospho-D-ribosyl)imidazole-4-carboxylate: step 1/2.</text>
</comment>
<evidence type="ECO:0000256" key="2">
    <source>
        <dbReference type="ARBA" id="ARBA00004747"/>
    </source>
</evidence>
<evidence type="ECO:0000256" key="5">
    <source>
        <dbReference type="ARBA" id="ARBA00022598"/>
    </source>
</evidence>
<dbReference type="GO" id="GO:0004639">
    <property type="term" value="F:phosphoribosylaminoimidazolesuccinocarboxamide synthase activity"/>
    <property type="evidence" value="ECO:0007669"/>
    <property type="project" value="InterPro"/>
</dbReference>
<dbReference type="SUPFAM" id="SSF56104">
    <property type="entry name" value="SAICAR synthase-like"/>
    <property type="match status" value="1"/>
</dbReference>
<dbReference type="Gene3D" id="3.30.200.20">
    <property type="entry name" value="Phosphorylase Kinase, domain 1"/>
    <property type="match status" value="1"/>
</dbReference>
<keyword evidence="5" id="KW-0436">Ligase</keyword>
<keyword evidence="11" id="KW-0511">Multifunctional enzyme</keyword>
<organism evidence="13 14">
    <name type="scientific">Henosepilachna vigintioctopunctata</name>
    <dbReference type="NCBI Taxonomy" id="420089"/>
    <lineage>
        <taxon>Eukaryota</taxon>
        <taxon>Metazoa</taxon>
        <taxon>Ecdysozoa</taxon>
        <taxon>Arthropoda</taxon>
        <taxon>Hexapoda</taxon>
        <taxon>Insecta</taxon>
        <taxon>Pterygota</taxon>
        <taxon>Neoptera</taxon>
        <taxon>Endopterygota</taxon>
        <taxon>Coleoptera</taxon>
        <taxon>Polyphaga</taxon>
        <taxon>Cucujiformia</taxon>
        <taxon>Coccinelloidea</taxon>
        <taxon>Coccinellidae</taxon>
        <taxon>Epilachninae</taxon>
        <taxon>Epilachnini</taxon>
        <taxon>Henosepilachna</taxon>
    </lineage>
</organism>
<dbReference type="InterPro" id="IPR028923">
    <property type="entry name" value="SAICAR_synt/ADE2_N"/>
</dbReference>
<evidence type="ECO:0000256" key="9">
    <source>
        <dbReference type="ARBA" id="ARBA00022840"/>
    </source>
</evidence>
<evidence type="ECO:0000256" key="7">
    <source>
        <dbReference type="ARBA" id="ARBA00022755"/>
    </source>
</evidence>
<keyword evidence="6" id="KW-0547">Nucleotide-binding</keyword>
<evidence type="ECO:0000313" key="14">
    <source>
        <dbReference type="Proteomes" id="UP001431783"/>
    </source>
</evidence>
<comment type="similarity">
    <text evidence="3">In the C-terminal section; belongs to the AIR carboxylase family. Class II subfamily.</text>
</comment>
<dbReference type="FunFam" id="3.30.200.20:FF:000183">
    <property type="entry name" value="Probable multifunctional protein ADE2"/>
    <property type="match status" value="1"/>
</dbReference>
<gene>
    <name evidence="13" type="ORF">WA026_002866</name>
</gene>
<dbReference type="GO" id="GO:0005524">
    <property type="term" value="F:ATP binding"/>
    <property type="evidence" value="ECO:0007669"/>
    <property type="project" value="UniProtKB-KW"/>
</dbReference>
<keyword evidence="7" id="KW-0658">Purine biosynthesis</keyword>
<dbReference type="PROSITE" id="PS01058">
    <property type="entry name" value="SAICAR_SYNTHETASE_2"/>
    <property type="match status" value="1"/>
</dbReference>
<dbReference type="InterPro" id="IPR050089">
    <property type="entry name" value="SAICAR_synthetase"/>
</dbReference>
<proteinExistence type="inferred from homology"/>
<dbReference type="PANTHER" id="PTHR43599">
    <property type="entry name" value="MULTIFUNCTIONAL PROTEIN ADE2"/>
    <property type="match status" value="1"/>
</dbReference>
<evidence type="ECO:0000256" key="3">
    <source>
        <dbReference type="ARBA" id="ARBA00010478"/>
    </source>
</evidence>